<evidence type="ECO:0000259" key="4">
    <source>
        <dbReference type="PROSITE" id="PS51918"/>
    </source>
</evidence>
<keyword evidence="2" id="KW-0408">Iron</keyword>
<dbReference type="GO" id="GO:0046872">
    <property type="term" value="F:metal ion binding"/>
    <property type="evidence" value="ECO:0007669"/>
    <property type="project" value="UniProtKB-KW"/>
</dbReference>
<comment type="caution">
    <text evidence="5">The sequence shown here is derived from an EMBL/GenBank/DDBJ whole genome shotgun (WGS) entry which is preliminary data.</text>
</comment>
<sequence length="294" mass="33815">MIKEINAKHILGINKNPSSWFGIKYIMNIYRGCEHRCIYCDSRSKCYGIDNFDDVLVKVNAAELLKKELSGKRKKATIGTGAMSDPYTFSEKKYKLTEKTLKIIADYGYPLHMTTKSNMVMRDIDILEEISKIYAVVAFTLTTTDDVLARKVEPFAPIPSDRLKAMGVLSVLGIDTGVTMMPILPFIEDNEKNIINIVKQTKEYGGKFIYPTFGVTLRDVQRDYYYKELDKKFPGLSQKYQKRFGENYYCGANNYKKISETFKEACYKYGISTKMPSYENKLNSIQLSLFDKKE</sequence>
<dbReference type="SUPFAM" id="SSF102114">
    <property type="entry name" value="Radical SAM enzymes"/>
    <property type="match status" value="1"/>
</dbReference>
<dbReference type="PANTHER" id="PTHR43432:SF5">
    <property type="entry name" value="ELP3_MIAA_NIFB-LIKE RADICAL SAM CORE DOMAIN-CONTAINING PROTEIN"/>
    <property type="match status" value="1"/>
</dbReference>
<dbReference type="AlphaFoldDB" id="A0A1V4IQZ6"/>
<dbReference type="CDD" id="cd01335">
    <property type="entry name" value="Radical_SAM"/>
    <property type="match status" value="1"/>
</dbReference>
<evidence type="ECO:0000256" key="1">
    <source>
        <dbReference type="ARBA" id="ARBA00022723"/>
    </source>
</evidence>
<keyword evidence="1" id="KW-0479">Metal-binding</keyword>
<reference evidence="5 6" key="1">
    <citation type="submission" date="2017-03" db="EMBL/GenBank/DDBJ databases">
        <title>Genome sequence of Clostridium oryzae DSM 28571.</title>
        <authorList>
            <person name="Poehlein A."/>
            <person name="Daniel R."/>
        </authorList>
    </citation>
    <scope>NUCLEOTIDE SEQUENCE [LARGE SCALE GENOMIC DNA]</scope>
    <source>
        <strain evidence="5 6">DSM 28571</strain>
    </source>
</reference>
<keyword evidence="3" id="KW-0411">Iron-sulfur</keyword>
<evidence type="ECO:0000256" key="3">
    <source>
        <dbReference type="ARBA" id="ARBA00023014"/>
    </source>
</evidence>
<dbReference type="OrthoDB" id="9785699at2"/>
<evidence type="ECO:0000313" key="6">
    <source>
        <dbReference type="Proteomes" id="UP000190080"/>
    </source>
</evidence>
<dbReference type="InterPro" id="IPR006638">
    <property type="entry name" value="Elp3/MiaA/NifB-like_rSAM"/>
</dbReference>
<dbReference type="EMBL" id="MZGV01000016">
    <property type="protein sequence ID" value="OPJ62230.1"/>
    <property type="molecule type" value="Genomic_DNA"/>
</dbReference>
<name>A0A1V4IQZ6_9CLOT</name>
<dbReference type="RefSeq" id="WP_079423540.1">
    <property type="nucleotide sequence ID" value="NZ_MZGV01000016.1"/>
</dbReference>
<evidence type="ECO:0000256" key="2">
    <source>
        <dbReference type="ARBA" id="ARBA00023004"/>
    </source>
</evidence>
<dbReference type="SFLD" id="SFLDS00029">
    <property type="entry name" value="Radical_SAM"/>
    <property type="match status" value="1"/>
</dbReference>
<organism evidence="5 6">
    <name type="scientific">Clostridium oryzae</name>
    <dbReference type="NCBI Taxonomy" id="1450648"/>
    <lineage>
        <taxon>Bacteria</taxon>
        <taxon>Bacillati</taxon>
        <taxon>Bacillota</taxon>
        <taxon>Clostridia</taxon>
        <taxon>Eubacteriales</taxon>
        <taxon>Clostridiaceae</taxon>
        <taxon>Clostridium</taxon>
    </lineage>
</organism>
<dbReference type="PROSITE" id="PS51918">
    <property type="entry name" value="RADICAL_SAM"/>
    <property type="match status" value="1"/>
</dbReference>
<proteinExistence type="predicted"/>
<dbReference type="Gene3D" id="3.80.30.30">
    <property type="match status" value="1"/>
</dbReference>
<dbReference type="PANTHER" id="PTHR43432">
    <property type="entry name" value="SLR0285 PROTEIN"/>
    <property type="match status" value="1"/>
</dbReference>
<gene>
    <name evidence="5" type="ORF">CLORY_18380</name>
</gene>
<dbReference type="InterPro" id="IPR007197">
    <property type="entry name" value="rSAM"/>
</dbReference>
<keyword evidence="6" id="KW-1185">Reference proteome</keyword>
<dbReference type="Proteomes" id="UP000190080">
    <property type="component" value="Unassembled WGS sequence"/>
</dbReference>
<dbReference type="SFLD" id="SFLDG01084">
    <property type="entry name" value="Uncharacterised_Radical_SAM_Su"/>
    <property type="match status" value="1"/>
</dbReference>
<dbReference type="InterPro" id="IPR040086">
    <property type="entry name" value="MJ0683-like"/>
</dbReference>
<accession>A0A1V4IQZ6</accession>
<dbReference type="InterPro" id="IPR058240">
    <property type="entry name" value="rSAM_sf"/>
</dbReference>
<feature type="domain" description="Radical SAM core" evidence="4">
    <location>
        <begin position="19"/>
        <end position="247"/>
    </location>
</feature>
<dbReference type="SMART" id="SM00729">
    <property type="entry name" value="Elp3"/>
    <property type="match status" value="1"/>
</dbReference>
<dbReference type="GO" id="GO:0051536">
    <property type="term" value="F:iron-sulfur cluster binding"/>
    <property type="evidence" value="ECO:0007669"/>
    <property type="project" value="UniProtKB-KW"/>
</dbReference>
<dbReference type="Pfam" id="PF04055">
    <property type="entry name" value="Radical_SAM"/>
    <property type="match status" value="1"/>
</dbReference>
<dbReference type="GO" id="GO:0003824">
    <property type="term" value="F:catalytic activity"/>
    <property type="evidence" value="ECO:0007669"/>
    <property type="project" value="InterPro"/>
</dbReference>
<dbReference type="STRING" id="1450648.CLORY_18380"/>
<evidence type="ECO:0000313" key="5">
    <source>
        <dbReference type="EMBL" id="OPJ62230.1"/>
    </source>
</evidence>
<protein>
    <submittedName>
        <fullName evidence="5">Radical SAM superfamily protein</fullName>
    </submittedName>
</protein>